<dbReference type="eggNOG" id="KOG0206">
    <property type="taxonomic scope" value="Eukaryota"/>
</dbReference>
<evidence type="ECO:0000259" key="18">
    <source>
        <dbReference type="Pfam" id="PF00122"/>
    </source>
</evidence>
<dbReference type="NCBIfam" id="TIGR01494">
    <property type="entry name" value="ATPase_P-type"/>
    <property type="match status" value="2"/>
</dbReference>
<feature type="transmembrane region" description="Helical" evidence="16">
    <location>
        <begin position="1018"/>
        <end position="1039"/>
    </location>
</feature>
<feature type="binding site" evidence="15">
    <location>
        <position position="812"/>
    </location>
    <ligand>
        <name>Mg(2+)</name>
        <dbReference type="ChEBI" id="CHEBI:18420"/>
    </ligand>
</feature>
<evidence type="ECO:0000256" key="12">
    <source>
        <dbReference type="ARBA" id="ARBA00034036"/>
    </source>
</evidence>
<feature type="binding site" evidence="14">
    <location>
        <position position="440"/>
    </location>
    <ligand>
        <name>ATP</name>
        <dbReference type="ChEBI" id="CHEBI:30616"/>
    </ligand>
</feature>
<dbReference type="InterPro" id="IPR023299">
    <property type="entry name" value="ATPase_P-typ_cyto_dom_N"/>
</dbReference>
<evidence type="ECO:0000256" key="9">
    <source>
        <dbReference type="ARBA" id="ARBA00022967"/>
    </source>
</evidence>
<dbReference type="GO" id="GO:0000287">
    <property type="term" value="F:magnesium ion binding"/>
    <property type="evidence" value="ECO:0007669"/>
    <property type="project" value="UniProtKB-UniRule"/>
</dbReference>
<accession>B3RTZ4</accession>
<keyword evidence="6 14" id="KW-0547">Nucleotide-binding</keyword>
<dbReference type="OrthoDB" id="377733at2759"/>
<protein>
    <recommendedName>
        <fullName evidence="16">Phospholipid-transporting ATPase</fullName>
        <ecNumber evidence="16">7.6.2.1</ecNumber>
    </recommendedName>
</protein>
<keyword evidence="9 16" id="KW-1278">Translocase</keyword>
<dbReference type="InterPro" id="IPR018303">
    <property type="entry name" value="ATPase_P-typ_P_site"/>
</dbReference>
<dbReference type="InterPro" id="IPR006539">
    <property type="entry name" value="P-type_ATPase_IV"/>
</dbReference>
<feature type="transmembrane region" description="Helical" evidence="16">
    <location>
        <begin position="321"/>
        <end position="343"/>
    </location>
</feature>
<keyword evidence="22" id="KW-1185">Reference proteome</keyword>
<dbReference type="SFLD" id="SFLDG00002">
    <property type="entry name" value="C1.7:_P-type_atpase_like"/>
    <property type="match status" value="1"/>
</dbReference>
<dbReference type="KEGG" id="tad:TRIADDRAFT_56098"/>
<dbReference type="NCBIfam" id="TIGR01652">
    <property type="entry name" value="ATPase-Plipid"/>
    <property type="match status" value="1"/>
</dbReference>
<feature type="binding site" evidence="14">
    <location>
        <position position="438"/>
    </location>
    <ligand>
        <name>ATP</name>
        <dbReference type="ChEBI" id="CHEBI:30616"/>
    </ligand>
</feature>
<dbReference type="CTD" id="6753468"/>
<dbReference type="Gene3D" id="2.70.150.10">
    <property type="entry name" value="Calcium-transporting ATPase, cytoplasmic transduction domain A"/>
    <property type="match status" value="1"/>
</dbReference>
<dbReference type="SUPFAM" id="SSF81660">
    <property type="entry name" value="Metal cation-transporting ATPase, ATP-binding domain N"/>
    <property type="match status" value="1"/>
</dbReference>
<evidence type="ECO:0000256" key="5">
    <source>
        <dbReference type="ARBA" id="ARBA00022723"/>
    </source>
</evidence>
<organism evidence="21 22">
    <name type="scientific">Trichoplax adhaerens</name>
    <name type="common">Trichoplax reptans</name>
    <dbReference type="NCBI Taxonomy" id="10228"/>
    <lineage>
        <taxon>Eukaryota</taxon>
        <taxon>Metazoa</taxon>
        <taxon>Placozoa</taxon>
        <taxon>Uniplacotomia</taxon>
        <taxon>Trichoplacea</taxon>
        <taxon>Trichoplacidae</taxon>
        <taxon>Trichoplax</taxon>
    </lineage>
</organism>
<sequence>MTNFIQTFFISDPSETRLEQFHNNLGRRNKGGKNNAKQWRTVHLFGKSRRPKESAVVIDQTDTTGYLRSHSGVTTKTILTEEKFPDNTIVTSRYTIWNFIPKNLFEQFGRIANFYFLCIAVVQLSLRNSPVSPVTSVAPLLFVVTITAIKQAYEDWLRHKSDNKVNNRSIEVVRDGTLKGVPSRNVAVGDVVRVSNEQELPCDLVLLSSSEVDGSCYIMTMNLDGETNLKPRLALSDTVAWRSCEDITSSSLDIDVDCQLPTPDLYKSLCSDNLLLRGARLRNTDYIFGMAVYTGVDTKVALNQQQKKHKFSAVEKALNKFLAVFMVLLVIQVIFCGIASTVWQRLELPAYMGISRATEASGIINIFLSFLVLFNYIIPISLYVTIGRFLSSELQKFFGAMFIGWDIKMYDSKMDEVAKANTSDLNEELGQIEYLFSDKTGTLTQNDMQFRQCSIYGKRYKEIDGNLQLLLDQNYESLEDSSDSLQQFLIALAVCHTVKTEHEASTDSIVYQASSPDEKALVEAASKFGVSFRDCVDNAHVVLVHGKLQRFKILHVLEFDSDRKRMSVIVKDPSGNTILICKGAESSVLSRAKDGAITHTNNDVNYYAKHGLRTLVIAFRRLSVADYEMMNEKLHEAKTAIGDRDAKLASAYDYVERDLTIIGATAVEDKLQECVTETLESLREAGIKVWVLTGDKQETAVNISHSCGHFSTGMEIMTVNANNNVECSSLLQDVKVKIDGSPGGTKFALVINGMSLSFALSSCQDLLLSVTKHCEAVLCCRMSPLQKAKIVRMVKENGHHPTTLAIGDGANDCSMIQEAHVGVGIMGKEGRQATQCSDYAIAKFKYLKRLLLVHGHWYYIRIATLVQYFFYKNAAFITPEFYFAFFSGFSAQSMYDSIFLMFFNLAFTSLPILIFGVFEQDFNEHHLLRNPSLYKMLARNKYMTMKEFACWVLLGYWHSLVFFFGVYFLFAEQEGVLSADGKTFDLWCFGTMIYTMTVVVTNLKLALHTEHWTWVNHFAIWISILSYYLFTLFYCGIYWPTFRNGSSDLFWIFLKLVATPAVWFKTFLLILVSLLPDIILRIYSTEKVKILNLSLEKMARTRMLGDRLASENTSLNRDLRKRNYSTGDPRNPLISSDNSILDISDSHQTIV</sequence>
<dbReference type="PROSITE" id="PS00154">
    <property type="entry name" value="ATPASE_E1_E2"/>
    <property type="match status" value="1"/>
</dbReference>
<dbReference type="InterPro" id="IPR023214">
    <property type="entry name" value="HAD_sf"/>
</dbReference>
<feature type="binding site" evidence="14">
    <location>
        <position position="787"/>
    </location>
    <ligand>
        <name>ATP</name>
        <dbReference type="ChEBI" id="CHEBI:30616"/>
    </ligand>
</feature>
<dbReference type="FunFam" id="2.70.150.10:FF:000154">
    <property type="entry name" value="Phospholipid-transporting ATPase"/>
    <property type="match status" value="1"/>
</dbReference>
<dbReference type="Pfam" id="PF13246">
    <property type="entry name" value="Cation_ATPase"/>
    <property type="match status" value="1"/>
</dbReference>
<dbReference type="GO" id="GO:0005524">
    <property type="term" value="F:ATP binding"/>
    <property type="evidence" value="ECO:0007669"/>
    <property type="project" value="UniProtKB-UniRule"/>
</dbReference>
<evidence type="ECO:0000259" key="20">
    <source>
        <dbReference type="Pfam" id="PF16212"/>
    </source>
</evidence>
<dbReference type="GO" id="GO:0140326">
    <property type="term" value="F:ATPase-coupled intramembrane lipid transporter activity"/>
    <property type="evidence" value="ECO:0000318"/>
    <property type="project" value="GO_Central"/>
</dbReference>
<dbReference type="Pfam" id="PF16212">
    <property type="entry name" value="PhoLip_ATPase_C"/>
    <property type="match status" value="1"/>
</dbReference>
<feature type="active site" description="4-aspartylphosphate intermediate" evidence="13">
    <location>
        <position position="438"/>
    </location>
</feature>
<feature type="binding site" evidence="14">
    <location>
        <position position="693"/>
    </location>
    <ligand>
        <name>ATP</name>
        <dbReference type="ChEBI" id="CHEBI:30616"/>
    </ligand>
</feature>
<dbReference type="GO" id="GO:0045332">
    <property type="term" value="P:phospholipid translocation"/>
    <property type="evidence" value="ECO:0000318"/>
    <property type="project" value="GO_Central"/>
</dbReference>
<feature type="domain" description="P-type ATPase N-terminal" evidence="19">
    <location>
        <begin position="81"/>
        <end position="136"/>
    </location>
</feature>
<dbReference type="GeneID" id="6753468"/>
<feature type="binding site" evidence="15">
    <location>
        <position position="438"/>
    </location>
    <ligand>
        <name>Mg(2+)</name>
        <dbReference type="ChEBI" id="CHEBI:18420"/>
    </ligand>
</feature>
<feature type="binding site" evidence="14">
    <location>
        <position position="439"/>
    </location>
    <ligand>
        <name>ATP</name>
        <dbReference type="ChEBI" id="CHEBI:30616"/>
    </ligand>
</feature>
<keyword evidence="5 15" id="KW-0479">Metal-binding</keyword>
<dbReference type="FunFam" id="3.40.50.1000:FF:000210">
    <property type="entry name" value="Phospholipid-transporting ATPase"/>
    <property type="match status" value="1"/>
</dbReference>
<feature type="binding site" evidence="14">
    <location>
        <position position="695"/>
    </location>
    <ligand>
        <name>ATP</name>
        <dbReference type="ChEBI" id="CHEBI:30616"/>
    </ligand>
</feature>
<dbReference type="InterPro" id="IPR044492">
    <property type="entry name" value="P_typ_ATPase_HD_dom"/>
</dbReference>
<feature type="domain" description="P-type ATPase C-terminal" evidence="20">
    <location>
        <begin position="835"/>
        <end position="1084"/>
    </location>
</feature>
<feature type="binding site" evidence="14">
    <location>
        <position position="613"/>
    </location>
    <ligand>
        <name>ATP</name>
        <dbReference type="ChEBI" id="CHEBI:30616"/>
    </ligand>
</feature>
<comment type="subcellular location">
    <subcellularLocation>
        <location evidence="2">Endomembrane system</location>
    </subcellularLocation>
    <subcellularLocation>
        <location evidence="1 16">Membrane</location>
        <topology evidence="1 16">Multi-pass membrane protein</topology>
    </subcellularLocation>
</comment>
<evidence type="ECO:0000256" key="4">
    <source>
        <dbReference type="ARBA" id="ARBA00022692"/>
    </source>
</evidence>
<evidence type="ECO:0000256" key="6">
    <source>
        <dbReference type="ARBA" id="ARBA00022741"/>
    </source>
</evidence>
<evidence type="ECO:0000256" key="10">
    <source>
        <dbReference type="ARBA" id="ARBA00022989"/>
    </source>
</evidence>
<dbReference type="HOGENOM" id="CLU_000846_3_2_1"/>
<evidence type="ECO:0000256" key="1">
    <source>
        <dbReference type="ARBA" id="ARBA00004141"/>
    </source>
</evidence>
<feature type="region of interest" description="Disordered" evidence="17">
    <location>
        <begin position="1120"/>
        <end position="1139"/>
    </location>
</feature>
<feature type="binding site" evidence="14">
    <location>
        <position position="781"/>
    </location>
    <ligand>
        <name>ATP</name>
        <dbReference type="ChEBI" id="CHEBI:30616"/>
    </ligand>
</feature>
<dbReference type="RefSeq" id="XP_002111744.1">
    <property type="nucleotide sequence ID" value="XM_002111708.1"/>
</dbReference>
<dbReference type="SUPFAM" id="SSF81665">
    <property type="entry name" value="Calcium ATPase, transmembrane domain M"/>
    <property type="match status" value="1"/>
</dbReference>
<dbReference type="FunFam" id="3.40.1110.10:FF:000120">
    <property type="entry name" value="Phospholipid-transporting ATPase"/>
    <property type="match status" value="1"/>
</dbReference>
<evidence type="ECO:0000259" key="19">
    <source>
        <dbReference type="Pfam" id="PF16209"/>
    </source>
</evidence>
<proteinExistence type="inferred from homology"/>
<evidence type="ECO:0000256" key="16">
    <source>
        <dbReference type="RuleBase" id="RU362033"/>
    </source>
</evidence>
<dbReference type="InterPro" id="IPR036412">
    <property type="entry name" value="HAD-like_sf"/>
</dbReference>
<gene>
    <name evidence="21" type="ORF">TRIADDRAFT_56098</name>
</gene>
<dbReference type="PRINTS" id="PR00119">
    <property type="entry name" value="CATATPASE"/>
</dbReference>
<dbReference type="InterPro" id="IPR032631">
    <property type="entry name" value="P-type_ATPase_N"/>
</dbReference>
<evidence type="ECO:0000313" key="22">
    <source>
        <dbReference type="Proteomes" id="UP000009022"/>
    </source>
</evidence>
<dbReference type="PANTHER" id="PTHR24092:SF175">
    <property type="entry name" value="PHOSPHOLIPID-TRANSPORTING ATPASE"/>
    <property type="match status" value="1"/>
</dbReference>
<dbReference type="CDD" id="cd02073">
    <property type="entry name" value="P-type_ATPase_APLT_Dnf-like"/>
    <property type="match status" value="1"/>
</dbReference>
<keyword evidence="10 16" id="KW-1133">Transmembrane helix</keyword>
<dbReference type="GO" id="GO:0005886">
    <property type="term" value="C:plasma membrane"/>
    <property type="evidence" value="ECO:0000318"/>
    <property type="project" value="GO_Central"/>
</dbReference>
<dbReference type="SUPFAM" id="SSF81653">
    <property type="entry name" value="Calcium ATPase, transduction domain A"/>
    <property type="match status" value="1"/>
</dbReference>
<evidence type="ECO:0000256" key="2">
    <source>
        <dbReference type="ARBA" id="ARBA00004308"/>
    </source>
</evidence>
<dbReference type="InterPro" id="IPR023298">
    <property type="entry name" value="ATPase_P-typ_TM_dom_sf"/>
</dbReference>
<feature type="binding site" evidence="14">
    <location>
        <position position="694"/>
    </location>
    <ligand>
        <name>ATP</name>
        <dbReference type="ChEBI" id="CHEBI:30616"/>
    </ligand>
</feature>
<dbReference type="InParanoid" id="B3RTZ4"/>
<dbReference type="GO" id="GO:0005783">
    <property type="term" value="C:endoplasmic reticulum"/>
    <property type="evidence" value="ECO:0000318"/>
    <property type="project" value="GO_Central"/>
</dbReference>
<comment type="cofactor">
    <cofactor evidence="15">
        <name>Mg(2+)</name>
        <dbReference type="ChEBI" id="CHEBI:18420"/>
    </cofactor>
</comment>
<dbReference type="InterPro" id="IPR059000">
    <property type="entry name" value="ATPase_P-type_domA"/>
</dbReference>
<dbReference type="PhylomeDB" id="B3RTZ4"/>
<evidence type="ECO:0000256" key="15">
    <source>
        <dbReference type="PIRSR" id="PIRSR606539-3"/>
    </source>
</evidence>
<feature type="domain" description="P-type ATPase A" evidence="18">
    <location>
        <begin position="167"/>
        <end position="213"/>
    </location>
</feature>
<keyword evidence="8 15" id="KW-0460">Magnesium</keyword>
<feature type="transmembrane region" description="Helical" evidence="16">
    <location>
        <begin position="898"/>
        <end position="918"/>
    </location>
</feature>
<feature type="transmembrane region" description="Helical" evidence="16">
    <location>
        <begin position="1051"/>
        <end position="1075"/>
    </location>
</feature>
<dbReference type="PANTHER" id="PTHR24092">
    <property type="entry name" value="PROBABLE PHOSPHOLIPID-TRANSPORTING ATPASE"/>
    <property type="match status" value="1"/>
</dbReference>
<dbReference type="InterPro" id="IPR032630">
    <property type="entry name" value="P_typ_ATPase_c"/>
</dbReference>
<dbReference type="SFLD" id="SFLDF00027">
    <property type="entry name" value="p-type_atpase"/>
    <property type="match status" value="1"/>
</dbReference>
<feature type="binding site" evidence="14">
    <location>
        <position position="582"/>
    </location>
    <ligand>
        <name>ATP</name>
        <dbReference type="ChEBI" id="CHEBI:30616"/>
    </ligand>
</feature>
<dbReference type="Gene3D" id="3.40.1110.10">
    <property type="entry name" value="Calcium-transporting ATPase, cytoplasmic domain N"/>
    <property type="match status" value="1"/>
</dbReference>
<feature type="binding site" evidence="14">
    <location>
        <position position="811"/>
    </location>
    <ligand>
        <name>ATP</name>
        <dbReference type="ChEBI" id="CHEBI:30616"/>
    </ligand>
</feature>
<feature type="binding site" evidence="14">
    <location>
        <position position="812"/>
    </location>
    <ligand>
        <name>ATP</name>
        <dbReference type="ChEBI" id="CHEBI:30616"/>
    </ligand>
</feature>
<dbReference type="Pfam" id="PF00122">
    <property type="entry name" value="E1-E2_ATPase"/>
    <property type="match status" value="1"/>
</dbReference>
<dbReference type="GO" id="GO:0016887">
    <property type="term" value="F:ATP hydrolysis activity"/>
    <property type="evidence" value="ECO:0007669"/>
    <property type="project" value="InterPro"/>
</dbReference>
<dbReference type="STRING" id="10228.B3RTZ4"/>
<feature type="transmembrane region" description="Helical" evidence="16">
    <location>
        <begin position="363"/>
        <end position="386"/>
    </location>
</feature>
<evidence type="ECO:0000256" key="14">
    <source>
        <dbReference type="PIRSR" id="PIRSR606539-2"/>
    </source>
</evidence>
<dbReference type="SFLD" id="SFLDS00003">
    <property type="entry name" value="Haloacid_Dehalogenase"/>
    <property type="match status" value="1"/>
</dbReference>
<dbReference type="InterPro" id="IPR008250">
    <property type="entry name" value="ATPase_P-typ_transduc_dom_A_sf"/>
</dbReference>
<dbReference type="InterPro" id="IPR001757">
    <property type="entry name" value="P_typ_ATPase"/>
</dbReference>
<dbReference type="OMA" id="QMYGNDK"/>
<dbReference type="SUPFAM" id="SSF56784">
    <property type="entry name" value="HAD-like"/>
    <property type="match status" value="1"/>
</dbReference>
<comment type="catalytic activity">
    <reaction evidence="12 16">
        <text>ATP + H2O + phospholipidSide 1 = ADP + phosphate + phospholipidSide 2.</text>
        <dbReference type="EC" id="7.6.2.1"/>
    </reaction>
</comment>
<dbReference type="Proteomes" id="UP000009022">
    <property type="component" value="Unassembled WGS sequence"/>
</dbReference>
<evidence type="ECO:0000256" key="7">
    <source>
        <dbReference type="ARBA" id="ARBA00022840"/>
    </source>
</evidence>
<feature type="binding site" evidence="14">
    <location>
        <position position="518"/>
    </location>
    <ligand>
        <name>ATP</name>
        <dbReference type="ChEBI" id="CHEBI:30616"/>
    </ligand>
</feature>
<dbReference type="Pfam" id="PF16209">
    <property type="entry name" value="PhoLip_ATPase_N"/>
    <property type="match status" value="1"/>
</dbReference>
<evidence type="ECO:0000256" key="17">
    <source>
        <dbReference type="SAM" id="MobiDB-lite"/>
    </source>
</evidence>
<evidence type="ECO:0000256" key="8">
    <source>
        <dbReference type="ARBA" id="ARBA00022842"/>
    </source>
</evidence>
<keyword evidence="4 16" id="KW-0812">Transmembrane</keyword>
<dbReference type="EMBL" id="DS985244">
    <property type="protein sequence ID" value="EDV25711.1"/>
    <property type="molecule type" value="Genomic_DNA"/>
</dbReference>
<name>B3RTZ4_TRIAD</name>
<feature type="transmembrane region" description="Helical" evidence="16">
    <location>
        <begin position="984"/>
        <end position="1006"/>
    </location>
</feature>
<evidence type="ECO:0000256" key="3">
    <source>
        <dbReference type="ARBA" id="ARBA00008109"/>
    </source>
</evidence>
<feature type="transmembrane region" description="Helical" evidence="16">
    <location>
        <begin position="948"/>
        <end position="969"/>
    </location>
</feature>
<dbReference type="AlphaFoldDB" id="B3RTZ4"/>
<dbReference type="EC" id="7.6.2.1" evidence="16"/>
<comment type="similarity">
    <text evidence="3 16">Belongs to the cation transport ATPase (P-type) (TC 3.A.3) family. Type IV subfamily.</text>
</comment>
<dbReference type="Gene3D" id="3.40.50.1000">
    <property type="entry name" value="HAD superfamily/HAD-like"/>
    <property type="match status" value="1"/>
</dbReference>
<evidence type="ECO:0000256" key="11">
    <source>
        <dbReference type="ARBA" id="ARBA00023136"/>
    </source>
</evidence>
<keyword evidence="7 14" id="KW-0067">ATP-binding</keyword>
<feature type="binding site" evidence="15">
    <location>
        <position position="440"/>
    </location>
    <ligand>
        <name>Mg(2+)</name>
        <dbReference type="ChEBI" id="CHEBI:18420"/>
    </ligand>
</feature>
<keyword evidence="11 16" id="KW-0472">Membrane</keyword>
<feature type="binding site" evidence="14">
    <location>
        <position position="559"/>
    </location>
    <ligand>
        <name>ATP</name>
        <dbReference type="ChEBI" id="CHEBI:30616"/>
    </ligand>
</feature>
<reference evidence="21 22" key="1">
    <citation type="journal article" date="2008" name="Nature">
        <title>The Trichoplax genome and the nature of placozoans.</title>
        <authorList>
            <person name="Srivastava M."/>
            <person name="Begovic E."/>
            <person name="Chapman J."/>
            <person name="Putnam N.H."/>
            <person name="Hellsten U."/>
            <person name="Kawashima T."/>
            <person name="Kuo A."/>
            <person name="Mitros T."/>
            <person name="Salamov A."/>
            <person name="Carpenter M.L."/>
            <person name="Signorovitch A.Y."/>
            <person name="Moreno M.A."/>
            <person name="Kamm K."/>
            <person name="Grimwood J."/>
            <person name="Schmutz J."/>
            <person name="Shapiro H."/>
            <person name="Grigoriev I.V."/>
            <person name="Buss L.W."/>
            <person name="Schierwater B."/>
            <person name="Dellaporta S.L."/>
            <person name="Rokhsar D.S."/>
        </authorList>
    </citation>
    <scope>NUCLEOTIDE SEQUENCE [LARGE SCALE GENOMIC DNA]</scope>
    <source>
        <strain evidence="21 22">Grell-BS-1999</strain>
    </source>
</reference>
<dbReference type="FunFam" id="3.40.50.1000:FF:000001">
    <property type="entry name" value="Phospholipid-transporting ATPase IC"/>
    <property type="match status" value="1"/>
</dbReference>
<feature type="binding site" evidence="15">
    <location>
        <position position="808"/>
    </location>
    <ligand>
        <name>Mg(2+)</name>
        <dbReference type="ChEBI" id="CHEBI:18420"/>
    </ligand>
</feature>
<evidence type="ECO:0000256" key="13">
    <source>
        <dbReference type="PIRSR" id="PIRSR606539-1"/>
    </source>
</evidence>
<evidence type="ECO:0000313" key="21">
    <source>
        <dbReference type="EMBL" id="EDV25711.1"/>
    </source>
</evidence>